<evidence type="ECO:0000256" key="1">
    <source>
        <dbReference type="SAM" id="MobiDB-lite"/>
    </source>
</evidence>
<feature type="compositionally biased region" description="Basic residues" evidence="1">
    <location>
        <begin position="1178"/>
        <end position="1203"/>
    </location>
</feature>
<feature type="compositionally biased region" description="Polar residues" evidence="1">
    <location>
        <begin position="1032"/>
        <end position="1042"/>
    </location>
</feature>
<feature type="region of interest" description="Disordered" evidence="1">
    <location>
        <begin position="1177"/>
        <end position="1214"/>
    </location>
</feature>
<dbReference type="OrthoDB" id="6509516at2759"/>
<dbReference type="EMBL" id="CAJNRD030001119">
    <property type="protein sequence ID" value="CAG5090651.1"/>
    <property type="molecule type" value="Genomic_DNA"/>
</dbReference>
<name>A0A8J2HAH5_COTCN</name>
<feature type="compositionally biased region" description="Basic and acidic residues" evidence="1">
    <location>
        <begin position="1204"/>
        <end position="1214"/>
    </location>
</feature>
<feature type="compositionally biased region" description="Basic residues" evidence="1">
    <location>
        <begin position="990"/>
        <end position="1005"/>
    </location>
</feature>
<keyword evidence="4" id="KW-1185">Reference proteome</keyword>
<comment type="caution">
    <text evidence="3">The sequence shown here is derived from an EMBL/GenBank/DDBJ whole genome shotgun (WGS) entry which is preliminary data.</text>
</comment>
<evidence type="ECO:0000313" key="4">
    <source>
        <dbReference type="Proteomes" id="UP000786811"/>
    </source>
</evidence>
<dbReference type="PROSITE" id="PS51457">
    <property type="entry name" value="BEN"/>
    <property type="match status" value="1"/>
</dbReference>
<feature type="domain" description="BEN" evidence="2">
    <location>
        <begin position="1286"/>
        <end position="1386"/>
    </location>
</feature>
<sequence>YSSDLRIITIFAYIKLVDEDKYDTIPFTWVKNYDQLKLPVNRNKQHYILYENQPPKKALLLFVEDIIDVLEKQIKSKRITVPPPRNQETATELSETELDESSAKNKKTSNVDINPVVNQQLEQLKAKLAFDSSLSIEMKHQKSRRINKQYLFKNYNPYKVSRATRSRHKNKIKQLYQKNLFSGVNSPQNIFDANTDFPITEPLVSNTTKLLQSSISSTSVVSLEQHQHPVEENSTMDFSTSLVDSHLSKHLTRNDQDDLINLIKVLAGPAFESWNASHYSRSKAYNPPRKKIQSNFYCQTEKCQRILHTRKLSDKDKKIKVQCSDCKAKDTEVKNDLLNTMEKLRQPRNDGVIHDIYDGQLYKAVQKLSPGALTYNVNTDGAPLTKSSKRSMWLIQLHINELSPTLRFRNVLIGGLYITSAEPSPEFMQTYMSKFLEKANNIMEAGINITDNEDRIRNLKFFCLLLCVDSVARPVIQNRFQFNGYSGCSWCYATGVYDSSAMRYPITQQVPLLRTNQSHIKDVEQVEKLGKSINGVKDNCAMLELKHFDCVWGFPLDYMHGILLGVSRHLWALWIKPGTPYYLNPQQRKKIMARQLHIKRPQEIHRLVRTVDQTAKWKASEWESWLLFDSVPCLVGILDEKCFQSYLLLVSSIYTLMTDNISEEDLLLCEINILQFVRDCQLIYGVNSMTFNLHSLLHVVESVRQSGPLWSSSAFPFESMIFLIKRYITGVSGVSNQIVNSILKEKNIRCNIDYNTESVKCRNYCKDLFKPRKLKNCTRSDDHALLIGTEKSPDDQLILLMQQYFDNTHSTKVYDRCIYNKMVLRSTAYTRPTKTNDTVVQLDTKKFIRIDGFFSLNNTCYLYGNQILTVQTAFQSNVQLSHILQVTSIRQEILIASIQSIRTKAISNEKEVHDNLATKVHDRNDKENSKFILNHSKEDHENVLKEVTTPPKTLHPEKSDLLSMKIEKKSKEVKKRKREPESLMETMPNKKSRKNRKDKKSKGMKKSTDSKKQRNSIIEEATSYLSHDGGSRQVQNNGSMKSTGAVKLQVKKDNKSITVTKSDAHDILPDGLPNQDIVEGNKQKEMISEEHDNDQLSRTKISGSQEVNPTVSKITETPEFLEQITLIEDSTATTLNANNTSLESGSTKTVLEESAAEQDDISCEPFRSFHQLVNESLKKKKKSKLSDKKSKRSKSSKKSKIKNQRNESENGVMDKVRQEINDIKKIQEAFQQVVTAALQTILSNWQQIQSTRVTVPTAVQAIDFENIKVPPPVGFIRTDTEMIHCGQNIWITVQDYNNAKAAAGTDAIFVKNIAVNIFTRDVLKTSSITGKRSNRTKGPAKPKLDPIKMLAVRGIYRHYLKEHRQLSEKHINKKIDDYVEYIRGKISDLERPKKIPLTSKNYLKLSMLFVY</sequence>
<feature type="region of interest" description="Disordered" evidence="1">
    <location>
        <begin position="80"/>
        <end position="107"/>
    </location>
</feature>
<dbReference type="InterPro" id="IPR018379">
    <property type="entry name" value="BEN_domain"/>
</dbReference>
<organism evidence="3 4">
    <name type="scientific">Cotesia congregata</name>
    <name type="common">Parasitoid wasp</name>
    <name type="synonym">Apanteles congregatus</name>
    <dbReference type="NCBI Taxonomy" id="51543"/>
    <lineage>
        <taxon>Eukaryota</taxon>
        <taxon>Metazoa</taxon>
        <taxon>Ecdysozoa</taxon>
        <taxon>Arthropoda</taxon>
        <taxon>Hexapoda</taxon>
        <taxon>Insecta</taxon>
        <taxon>Pterygota</taxon>
        <taxon>Neoptera</taxon>
        <taxon>Endopterygota</taxon>
        <taxon>Hymenoptera</taxon>
        <taxon>Apocrita</taxon>
        <taxon>Ichneumonoidea</taxon>
        <taxon>Braconidae</taxon>
        <taxon>Microgastrinae</taxon>
        <taxon>Cotesia</taxon>
    </lineage>
</organism>
<accession>A0A8J2HAH5</accession>
<dbReference type="Pfam" id="PF10523">
    <property type="entry name" value="BEN"/>
    <property type="match status" value="1"/>
</dbReference>
<feature type="compositionally biased region" description="Basic and acidic residues" evidence="1">
    <location>
        <begin position="954"/>
        <end position="970"/>
    </location>
</feature>
<dbReference type="PANTHER" id="PTHR46579">
    <property type="entry name" value="F5/8 TYPE C DOMAIN-CONTAINING PROTEIN-RELATED"/>
    <property type="match status" value="1"/>
</dbReference>
<dbReference type="SMART" id="SM01025">
    <property type="entry name" value="BEN"/>
    <property type="match status" value="1"/>
</dbReference>
<dbReference type="Proteomes" id="UP000786811">
    <property type="component" value="Unassembled WGS sequence"/>
</dbReference>
<feature type="non-terminal residue" evidence="3">
    <location>
        <position position="1411"/>
    </location>
</feature>
<evidence type="ECO:0000259" key="2">
    <source>
        <dbReference type="PROSITE" id="PS51457"/>
    </source>
</evidence>
<feature type="region of interest" description="Disordered" evidence="1">
    <location>
        <begin position="934"/>
        <end position="1044"/>
    </location>
</feature>
<protein>
    <recommendedName>
        <fullName evidence="2">BEN domain-containing protein</fullName>
    </recommendedName>
</protein>
<feature type="region of interest" description="Disordered" evidence="1">
    <location>
        <begin position="1137"/>
        <end position="1162"/>
    </location>
</feature>
<dbReference type="PANTHER" id="PTHR46579:SF1">
    <property type="entry name" value="F5_8 TYPE C DOMAIN-CONTAINING PROTEIN"/>
    <property type="match status" value="1"/>
</dbReference>
<dbReference type="GO" id="GO:0003677">
    <property type="term" value="F:DNA binding"/>
    <property type="evidence" value="ECO:0007669"/>
    <property type="project" value="InterPro"/>
</dbReference>
<proteinExistence type="predicted"/>
<feature type="compositionally biased region" description="Basic and acidic residues" evidence="1">
    <location>
        <begin position="934"/>
        <end position="944"/>
    </location>
</feature>
<evidence type="ECO:0000313" key="3">
    <source>
        <dbReference type="EMBL" id="CAG5090651.1"/>
    </source>
</evidence>
<reference evidence="3" key="1">
    <citation type="submission" date="2021-04" db="EMBL/GenBank/DDBJ databases">
        <authorList>
            <person name="Chebbi M.A.C M."/>
        </authorList>
    </citation>
    <scope>NUCLEOTIDE SEQUENCE</scope>
</reference>
<gene>
    <name evidence="3" type="ORF">HICCMSTLAB_LOCUS5708</name>
</gene>
<dbReference type="Gene3D" id="1.10.10.2590">
    <property type="entry name" value="BEN domain"/>
    <property type="match status" value="1"/>
</dbReference>